<keyword evidence="1" id="KW-0547">Nucleotide-binding</keyword>
<accession>A0A075FL99</accession>
<dbReference type="AlphaFoldDB" id="A0A075FL99"/>
<evidence type="ECO:0000313" key="1">
    <source>
        <dbReference type="EMBL" id="AIE90306.1"/>
    </source>
</evidence>
<dbReference type="GO" id="GO:0004386">
    <property type="term" value="F:helicase activity"/>
    <property type="evidence" value="ECO:0007669"/>
    <property type="project" value="UniProtKB-KW"/>
</dbReference>
<protein>
    <submittedName>
        <fullName evidence="1">Superfamily I DNA/RNA helicase</fullName>
    </submittedName>
</protein>
<proteinExistence type="predicted"/>
<keyword evidence="1" id="KW-0347">Helicase</keyword>
<keyword evidence="1" id="KW-0067">ATP-binding</keyword>
<name>A0A075FL99_9ARCH</name>
<organism evidence="1">
    <name type="scientific">uncultured marine thaumarchaeote AD1000_02_C08</name>
    <dbReference type="NCBI Taxonomy" id="1455880"/>
    <lineage>
        <taxon>Archaea</taxon>
        <taxon>Nitrososphaerota</taxon>
        <taxon>environmental samples</taxon>
    </lineage>
</organism>
<dbReference type="EMBL" id="KF900305">
    <property type="protein sequence ID" value="AIE90306.1"/>
    <property type="molecule type" value="Genomic_DNA"/>
</dbReference>
<sequence>MNVFTFHSYALDTIDENEVLSTNLLRYAIFRFLKHNKILNYSDERLLNHFVPQIENLMRYVKSFGITPDEIDLIEVKNILKETTNTQKRKWTSSLIIF</sequence>
<reference evidence="1" key="1">
    <citation type="journal article" date="2014" name="Genome Biol. Evol.">
        <title>Pangenome evidence for extensive interdomain horizontal transfer affecting lineage core and shell genes in uncultured planktonic thaumarchaeota and euryarchaeota.</title>
        <authorList>
            <person name="Deschamps P."/>
            <person name="Zivanovic Y."/>
            <person name="Moreira D."/>
            <person name="Rodriguez-Valera F."/>
            <person name="Lopez-Garcia P."/>
        </authorList>
    </citation>
    <scope>NUCLEOTIDE SEQUENCE</scope>
</reference>
<keyword evidence="1" id="KW-0378">Hydrolase</keyword>